<feature type="binding site" evidence="14">
    <location>
        <position position="227"/>
    </location>
    <ligand>
        <name>substrate</name>
    </ligand>
</feature>
<dbReference type="SUPFAM" id="SSF69189">
    <property type="entry name" value="Penicillin-binding protein associated domain"/>
    <property type="match status" value="1"/>
</dbReference>
<dbReference type="InterPro" id="IPR018044">
    <property type="entry name" value="Peptidase_S11"/>
</dbReference>
<keyword evidence="5 19" id="KW-0121">Carboxypeptidase</keyword>
<accession>S0FKU9</accession>
<dbReference type="Proteomes" id="UP000014155">
    <property type="component" value="Unassembled WGS sequence"/>
</dbReference>
<evidence type="ECO:0000256" key="15">
    <source>
        <dbReference type="RuleBase" id="RU004016"/>
    </source>
</evidence>
<feature type="transmembrane region" description="Helical" evidence="16">
    <location>
        <begin position="395"/>
        <end position="420"/>
    </location>
</feature>
<dbReference type="GO" id="GO:0006508">
    <property type="term" value="P:proteolysis"/>
    <property type="evidence" value="ECO:0007669"/>
    <property type="project" value="UniProtKB-KW"/>
</dbReference>
<dbReference type="GO" id="GO:0071555">
    <property type="term" value="P:cell wall organization"/>
    <property type="evidence" value="ECO:0007669"/>
    <property type="project" value="UniProtKB-KW"/>
</dbReference>
<evidence type="ECO:0000256" key="4">
    <source>
        <dbReference type="ARBA" id="ARBA00012448"/>
    </source>
</evidence>
<evidence type="ECO:0000256" key="11">
    <source>
        <dbReference type="ARBA" id="ARBA00023316"/>
    </source>
</evidence>
<dbReference type="GO" id="GO:0009002">
    <property type="term" value="F:serine-type D-Ala-D-Ala carboxypeptidase activity"/>
    <property type="evidence" value="ECO:0007669"/>
    <property type="project" value="UniProtKB-EC"/>
</dbReference>
<comment type="similarity">
    <text evidence="3 15">Belongs to the peptidase S11 family.</text>
</comment>
<name>S0FKU9_RUMCE</name>
<keyword evidence="16" id="KW-0812">Transmembrane</keyword>
<dbReference type="RefSeq" id="WP_004630206.1">
    <property type="nucleotide sequence ID" value="NZ_AORV01000065.1"/>
</dbReference>
<dbReference type="Gene3D" id="2.60.410.10">
    <property type="entry name" value="D-Ala-D-Ala carboxypeptidase, C-terminal domain"/>
    <property type="match status" value="1"/>
</dbReference>
<dbReference type="UniPathway" id="UPA00219"/>
<evidence type="ECO:0000256" key="1">
    <source>
        <dbReference type="ARBA" id="ARBA00003217"/>
    </source>
</evidence>
<dbReference type="InterPro" id="IPR015956">
    <property type="entry name" value="Peniciliin-bd_prot_C_sf"/>
</dbReference>
<keyword evidence="11" id="KW-0961">Cell wall biogenesis/degradation</keyword>
<proteinExistence type="inferred from homology"/>
<dbReference type="InterPro" id="IPR037167">
    <property type="entry name" value="Peptidase_S11_C_sf"/>
</dbReference>
<evidence type="ECO:0000256" key="3">
    <source>
        <dbReference type="ARBA" id="ARBA00007164"/>
    </source>
</evidence>
<dbReference type="AlphaFoldDB" id="S0FKU9"/>
<dbReference type="Pfam" id="PF07943">
    <property type="entry name" value="PBP5_C"/>
    <property type="match status" value="1"/>
</dbReference>
<dbReference type="PATRIC" id="fig|1195236.3.peg.5072"/>
<evidence type="ECO:0000256" key="6">
    <source>
        <dbReference type="ARBA" id="ARBA00022670"/>
    </source>
</evidence>
<dbReference type="SMART" id="SM00936">
    <property type="entry name" value="PBP5_C"/>
    <property type="match status" value="1"/>
</dbReference>
<dbReference type="SUPFAM" id="SSF56601">
    <property type="entry name" value="beta-lactamase/transpeptidase-like"/>
    <property type="match status" value="1"/>
</dbReference>
<comment type="caution">
    <text evidence="19">The sequence shown here is derived from an EMBL/GenBank/DDBJ whole genome shotgun (WGS) entry which is preliminary data.</text>
</comment>
<evidence type="ECO:0000256" key="2">
    <source>
        <dbReference type="ARBA" id="ARBA00004752"/>
    </source>
</evidence>
<keyword evidence="16" id="KW-0472">Membrane</keyword>
<evidence type="ECO:0000256" key="10">
    <source>
        <dbReference type="ARBA" id="ARBA00022984"/>
    </source>
</evidence>
<feature type="active site" description="Acyl-ester intermediate" evidence="13">
    <location>
        <position position="57"/>
    </location>
</feature>
<keyword evidence="6" id="KW-0645">Protease</keyword>
<feature type="active site" evidence="13">
    <location>
        <position position="115"/>
    </location>
</feature>
<dbReference type="PANTHER" id="PTHR21581:SF6">
    <property type="entry name" value="TRAFFICKING PROTEIN PARTICLE COMPLEX SUBUNIT 12"/>
    <property type="match status" value="1"/>
</dbReference>
<dbReference type="EC" id="3.4.16.4" evidence="4"/>
<dbReference type="EMBL" id="AORV01000065">
    <property type="protein sequence ID" value="EMS69809.1"/>
    <property type="molecule type" value="Genomic_DNA"/>
</dbReference>
<dbReference type="Gene3D" id="3.40.710.10">
    <property type="entry name" value="DD-peptidase/beta-lactamase superfamily"/>
    <property type="match status" value="1"/>
</dbReference>
<protein>
    <recommendedName>
        <fullName evidence="4">serine-type D-Ala-D-Ala carboxypeptidase</fullName>
        <ecNumber evidence="4">3.4.16.4</ecNumber>
    </recommendedName>
</protein>
<dbReference type="eggNOG" id="COG1686">
    <property type="taxonomic scope" value="Bacteria"/>
</dbReference>
<keyword evidence="8 19" id="KW-0378">Hydrolase</keyword>
<feature type="signal peptide" evidence="17">
    <location>
        <begin position="1"/>
        <end position="23"/>
    </location>
</feature>
<evidence type="ECO:0000256" key="8">
    <source>
        <dbReference type="ARBA" id="ARBA00022801"/>
    </source>
</evidence>
<evidence type="ECO:0000256" key="13">
    <source>
        <dbReference type="PIRSR" id="PIRSR618044-1"/>
    </source>
</evidence>
<evidence type="ECO:0000313" key="20">
    <source>
        <dbReference type="Proteomes" id="UP000014155"/>
    </source>
</evidence>
<organism evidence="19 20">
    <name type="scientific">Ruminiclostridium cellobioparum subsp. termitidis CT1112</name>
    <dbReference type="NCBI Taxonomy" id="1195236"/>
    <lineage>
        <taxon>Bacteria</taxon>
        <taxon>Bacillati</taxon>
        <taxon>Bacillota</taxon>
        <taxon>Clostridia</taxon>
        <taxon>Eubacteriales</taxon>
        <taxon>Oscillospiraceae</taxon>
        <taxon>Ruminiclostridium</taxon>
    </lineage>
</organism>
<dbReference type="InterPro" id="IPR012338">
    <property type="entry name" value="Beta-lactam/transpept-like"/>
</dbReference>
<dbReference type="PRINTS" id="PR00725">
    <property type="entry name" value="DADACBPTASE1"/>
</dbReference>
<comment type="pathway">
    <text evidence="2">Cell wall biogenesis; peptidoglycan biosynthesis.</text>
</comment>
<gene>
    <name evidence="19" type="ORF">CTER_4882</name>
</gene>
<comment type="catalytic activity">
    <reaction evidence="12">
        <text>Preferential cleavage: (Ac)2-L-Lys-D-Ala-|-D-Ala. Also transpeptidation of peptidyl-alanyl moieties that are N-acyl substituents of D-alanine.</text>
        <dbReference type="EC" id="3.4.16.4"/>
    </reaction>
</comment>
<keyword evidence="16" id="KW-1133">Transmembrane helix</keyword>
<evidence type="ECO:0000256" key="17">
    <source>
        <dbReference type="SAM" id="SignalP"/>
    </source>
</evidence>
<evidence type="ECO:0000256" key="7">
    <source>
        <dbReference type="ARBA" id="ARBA00022729"/>
    </source>
</evidence>
<dbReference type="GO" id="GO:0008360">
    <property type="term" value="P:regulation of cell shape"/>
    <property type="evidence" value="ECO:0007669"/>
    <property type="project" value="UniProtKB-KW"/>
</dbReference>
<keyword evidence="20" id="KW-1185">Reference proteome</keyword>
<evidence type="ECO:0000256" key="9">
    <source>
        <dbReference type="ARBA" id="ARBA00022960"/>
    </source>
</evidence>
<evidence type="ECO:0000256" key="5">
    <source>
        <dbReference type="ARBA" id="ARBA00022645"/>
    </source>
</evidence>
<feature type="chain" id="PRO_5004497140" description="serine-type D-Ala-D-Ala carboxypeptidase" evidence="17">
    <location>
        <begin position="24"/>
        <end position="441"/>
    </location>
</feature>
<dbReference type="InterPro" id="IPR001967">
    <property type="entry name" value="Peptidase_S11_N"/>
</dbReference>
<keyword evidence="9" id="KW-0133">Cell shape</keyword>
<evidence type="ECO:0000313" key="19">
    <source>
        <dbReference type="EMBL" id="EMS69809.1"/>
    </source>
</evidence>
<evidence type="ECO:0000259" key="18">
    <source>
        <dbReference type="SMART" id="SM00936"/>
    </source>
</evidence>
<feature type="domain" description="Peptidase S11 D-Ala-D-Ala carboxypeptidase A C-terminal" evidence="18">
    <location>
        <begin position="280"/>
        <end position="372"/>
    </location>
</feature>
<dbReference type="PANTHER" id="PTHR21581">
    <property type="entry name" value="D-ALANYL-D-ALANINE CARBOXYPEPTIDASE"/>
    <property type="match status" value="1"/>
</dbReference>
<evidence type="ECO:0000256" key="16">
    <source>
        <dbReference type="SAM" id="Phobius"/>
    </source>
</evidence>
<feature type="active site" description="Proton acceptor" evidence="13">
    <location>
        <position position="60"/>
    </location>
</feature>
<reference evidence="19 20" key="1">
    <citation type="journal article" date="2013" name="Genome Announc.">
        <title>Draft Genome Sequence of the Cellulolytic, Mesophilic, Anaerobic Bacterium Clostridium termitidis Strain CT1112 (DSM 5398).</title>
        <authorList>
            <person name="Lal S."/>
            <person name="Ramachandran U."/>
            <person name="Zhang X."/>
            <person name="Munir R."/>
            <person name="Sparling R."/>
            <person name="Levin D.B."/>
        </authorList>
    </citation>
    <scope>NUCLEOTIDE SEQUENCE [LARGE SCALE GENOMIC DNA]</scope>
    <source>
        <strain evidence="19 20">CT1112</strain>
    </source>
</reference>
<keyword evidence="7 17" id="KW-0732">Signal</keyword>
<dbReference type="Pfam" id="PF00768">
    <property type="entry name" value="Peptidase_S11"/>
    <property type="match status" value="1"/>
</dbReference>
<evidence type="ECO:0000256" key="14">
    <source>
        <dbReference type="PIRSR" id="PIRSR618044-2"/>
    </source>
</evidence>
<dbReference type="STRING" id="1195236.CTER_4882"/>
<evidence type="ECO:0000256" key="12">
    <source>
        <dbReference type="ARBA" id="ARBA00034000"/>
    </source>
</evidence>
<dbReference type="InterPro" id="IPR012907">
    <property type="entry name" value="Peptidase_S11_C"/>
</dbReference>
<sequence length="441" mass="48774">MKKIVISAFILLIFLLFGTPAFADVITTDAHSYILMDAKTGQVLCEKNADDKLYPASTTKILTAVVALEKGDLNQMMVASKEAVKDIGPDGMNIFIGAGEILRMEDLLNAMLIQSANETANILAENLAPTRKDFIDMMNEKARKLGATNTHFTNPNGMHDDEHYTTARDLSNIARYAMTIPKFREIVSKTSYNMAPTNMHKKWDELYTTNKFLYRTSDYFTKVTGIKSGFTSQAGFNLVSSAVNKDGMELIAVVLGEKDHTKSRVDNDSKKLLEYGFQNFCAQTLIDAGKAVSNVTVAGAAGTTNVDLVTKSEFACVLPLDSNLWNINFSDNIEPKIEAPVKKGDILGYRAYERNGTELGKVELVAASSVEKKTAEGASGSKSQLAENKQQKSSLLINIIKIVLIIILGLILLRIVLRFISRSIKARRRKNNIYDNKIKFK</sequence>
<keyword evidence="10" id="KW-0573">Peptidoglycan synthesis</keyword>
<dbReference type="GO" id="GO:0009252">
    <property type="term" value="P:peptidoglycan biosynthetic process"/>
    <property type="evidence" value="ECO:0007669"/>
    <property type="project" value="UniProtKB-UniPathway"/>
</dbReference>
<comment type="function">
    <text evidence="1">Removes C-terminal D-alanyl residues from sugar-peptide cell wall precursors.</text>
</comment>